<dbReference type="EMBL" id="JANPWB010000016">
    <property type="protein sequence ID" value="KAJ1085667.1"/>
    <property type="molecule type" value="Genomic_DNA"/>
</dbReference>
<proteinExistence type="predicted"/>
<sequence>MPLCACSDGSAQLRATPGASGPDRVEPGPCAAPARSSGGTRARAPPREKTVRPAGRCFTLGGRPVRPSRSGPGSPQSTATGAEGVGSNQLNQEGSAQPPWAPSGIRAAAAAADAPRTTGGALLTSSGAAALRRREPRAHPAPHPVSGTPPIQGIHVLGFP</sequence>
<accession>A0AAV7L5N0</accession>
<protein>
    <submittedName>
        <fullName evidence="2">Uncharacterized protein</fullName>
    </submittedName>
</protein>
<dbReference type="AlphaFoldDB" id="A0AAV7L5N0"/>
<dbReference type="Proteomes" id="UP001066276">
    <property type="component" value="Chromosome 12"/>
</dbReference>
<feature type="compositionally biased region" description="Low complexity" evidence="1">
    <location>
        <begin position="61"/>
        <end position="77"/>
    </location>
</feature>
<name>A0AAV7L5N0_PLEWA</name>
<evidence type="ECO:0000313" key="3">
    <source>
        <dbReference type="Proteomes" id="UP001066276"/>
    </source>
</evidence>
<comment type="caution">
    <text evidence="2">The sequence shown here is derived from an EMBL/GenBank/DDBJ whole genome shotgun (WGS) entry which is preliminary data.</text>
</comment>
<gene>
    <name evidence="2" type="ORF">NDU88_005793</name>
</gene>
<feature type="compositionally biased region" description="Polar residues" evidence="1">
    <location>
        <begin position="86"/>
        <end position="95"/>
    </location>
</feature>
<keyword evidence="3" id="KW-1185">Reference proteome</keyword>
<feature type="compositionally biased region" description="Low complexity" evidence="1">
    <location>
        <begin position="107"/>
        <end position="130"/>
    </location>
</feature>
<evidence type="ECO:0000313" key="2">
    <source>
        <dbReference type="EMBL" id="KAJ1085667.1"/>
    </source>
</evidence>
<reference evidence="2" key="1">
    <citation type="journal article" date="2022" name="bioRxiv">
        <title>Sequencing and chromosome-scale assembly of the giantPleurodeles waltlgenome.</title>
        <authorList>
            <person name="Brown T."/>
            <person name="Elewa A."/>
            <person name="Iarovenko S."/>
            <person name="Subramanian E."/>
            <person name="Araus A.J."/>
            <person name="Petzold A."/>
            <person name="Susuki M."/>
            <person name="Suzuki K.-i.T."/>
            <person name="Hayashi T."/>
            <person name="Toyoda A."/>
            <person name="Oliveira C."/>
            <person name="Osipova E."/>
            <person name="Leigh N.D."/>
            <person name="Simon A."/>
            <person name="Yun M.H."/>
        </authorList>
    </citation>
    <scope>NUCLEOTIDE SEQUENCE</scope>
    <source>
        <strain evidence="2">20211129_DDA</strain>
        <tissue evidence="2">Liver</tissue>
    </source>
</reference>
<evidence type="ECO:0000256" key="1">
    <source>
        <dbReference type="SAM" id="MobiDB-lite"/>
    </source>
</evidence>
<feature type="region of interest" description="Disordered" evidence="1">
    <location>
        <begin position="1"/>
        <end position="160"/>
    </location>
</feature>
<organism evidence="2 3">
    <name type="scientific">Pleurodeles waltl</name>
    <name type="common">Iberian ribbed newt</name>
    <dbReference type="NCBI Taxonomy" id="8319"/>
    <lineage>
        <taxon>Eukaryota</taxon>
        <taxon>Metazoa</taxon>
        <taxon>Chordata</taxon>
        <taxon>Craniata</taxon>
        <taxon>Vertebrata</taxon>
        <taxon>Euteleostomi</taxon>
        <taxon>Amphibia</taxon>
        <taxon>Batrachia</taxon>
        <taxon>Caudata</taxon>
        <taxon>Salamandroidea</taxon>
        <taxon>Salamandridae</taxon>
        <taxon>Pleurodelinae</taxon>
        <taxon>Pleurodeles</taxon>
    </lineage>
</organism>